<dbReference type="AlphaFoldDB" id="A0A8B9M528"/>
<evidence type="ECO:0000256" key="2">
    <source>
        <dbReference type="ARBA" id="ARBA00022525"/>
    </source>
</evidence>
<comment type="similarity">
    <text evidence="7">Belongs to the phospholipase A2 family.</text>
</comment>
<dbReference type="InterPro" id="IPR001211">
    <property type="entry name" value="PLA2"/>
</dbReference>
<dbReference type="SMART" id="SM00085">
    <property type="entry name" value="PA2c"/>
    <property type="match status" value="1"/>
</dbReference>
<dbReference type="EC" id="3.1.1.4" evidence="8"/>
<proteinExistence type="inferred from homology"/>
<evidence type="ECO:0000259" key="9">
    <source>
        <dbReference type="SMART" id="SM00085"/>
    </source>
</evidence>
<sequence length="199" mass="22840">MHLVVTLQLRFSEWDYRVLTTPAFLRAKAQGKKHGGYGTKYGFNELLSHANFQRDARTLGSSTDDLLTGWGKHCCPKWCVSGALLEYEQTPLSKTCRMPEPRLYLLFSPRCCHRHDCCYDKAEKEGCSPKAQQYRWACEQNAVRCDNLTDRCEKMVCLCDQEAAKCWGAAPYNPHFILWPDFLCGQTHPTCHFRYGGAE</sequence>
<keyword evidence="5 8" id="KW-0106">Calcium</keyword>
<feature type="disulfide bond" evidence="6">
    <location>
        <begin position="145"/>
        <end position="157"/>
    </location>
</feature>
<dbReference type="GO" id="GO:0005543">
    <property type="term" value="F:phospholipid binding"/>
    <property type="evidence" value="ECO:0007669"/>
    <property type="project" value="TreeGrafter"/>
</dbReference>
<keyword evidence="5" id="KW-0479">Metal-binding</keyword>
<keyword evidence="2 8" id="KW-0964">Secreted</keyword>
<keyword evidence="8" id="KW-0378">Hydrolase</keyword>
<feature type="binding site" evidence="5">
    <location>
        <position position="116"/>
    </location>
    <ligand>
        <name>Ca(2+)</name>
        <dbReference type="ChEBI" id="CHEBI:29108"/>
    </ligand>
</feature>
<dbReference type="InterPro" id="IPR036444">
    <property type="entry name" value="PLipase_A2_dom_sf"/>
</dbReference>
<keyword evidence="3 6" id="KW-1015">Disulfide bond</keyword>
<dbReference type="GO" id="GO:0050482">
    <property type="term" value="P:arachidonate secretion"/>
    <property type="evidence" value="ECO:0007669"/>
    <property type="project" value="InterPro"/>
</dbReference>
<dbReference type="SUPFAM" id="SSF48619">
    <property type="entry name" value="Phospholipase A2, PLA2"/>
    <property type="match status" value="1"/>
</dbReference>
<feature type="domain" description="Phospholipase A2-like central" evidence="9">
    <location>
        <begin position="83"/>
        <end position="185"/>
    </location>
</feature>
<dbReference type="GO" id="GO:0016042">
    <property type="term" value="P:lipid catabolic process"/>
    <property type="evidence" value="ECO:0007669"/>
    <property type="project" value="InterPro"/>
</dbReference>
<dbReference type="GO" id="GO:0005576">
    <property type="term" value="C:extracellular region"/>
    <property type="evidence" value="ECO:0007669"/>
    <property type="project" value="UniProtKB-SubCell"/>
</dbReference>
<dbReference type="Proteomes" id="UP000694541">
    <property type="component" value="Unplaced"/>
</dbReference>
<dbReference type="GO" id="GO:0047498">
    <property type="term" value="F:calcium-dependent phospholipase A2 activity"/>
    <property type="evidence" value="ECO:0007669"/>
    <property type="project" value="TreeGrafter"/>
</dbReference>
<comment type="cofactor">
    <cofactor evidence="5">
        <name>Ca(2+)</name>
        <dbReference type="ChEBI" id="CHEBI:29108"/>
    </cofactor>
    <text evidence="5">Binds 1 Ca(2+) ion per subunit.</text>
</comment>
<dbReference type="CDD" id="cd00125">
    <property type="entry name" value="PLA2c"/>
    <property type="match status" value="1"/>
</dbReference>
<evidence type="ECO:0000313" key="10">
    <source>
        <dbReference type="Ensembl" id="ENSANIP00000002403.1"/>
    </source>
</evidence>
<comment type="catalytic activity">
    <reaction evidence="8">
        <text>a 1,2-diacyl-sn-glycero-3-phosphocholine + H2O = a 1-acyl-sn-glycero-3-phosphocholine + a fatty acid + H(+)</text>
        <dbReference type="Rhea" id="RHEA:15801"/>
        <dbReference type="ChEBI" id="CHEBI:15377"/>
        <dbReference type="ChEBI" id="CHEBI:15378"/>
        <dbReference type="ChEBI" id="CHEBI:28868"/>
        <dbReference type="ChEBI" id="CHEBI:57643"/>
        <dbReference type="ChEBI" id="CHEBI:58168"/>
        <dbReference type="EC" id="3.1.1.4"/>
    </reaction>
</comment>
<evidence type="ECO:0000256" key="8">
    <source>
        <dbReference type="RuleBase" id="RU361236"/>
    </source>
</evidence>
<evidence type="ECO:0000256" key="3">
    <source>
        <dbReference type="ARBA" id="ARBA00023157"/>
    </source>
</evidence>
<evidence type="ECO:0000256" key="7">
    <source>
        <dbReference type="RuleBase" id="RU003654"/>
    </source>
</evidence>
<organism evidence="10 11">
    <name type="scientific">Accipiter nisus</name>
    <name type="common">Eurasian sparrowhawk</name>
    <dbReference type="NCBI Taxonomy" id="211598"/>
    <lineage>
        <taxon>Eukaryota</taxon>
        <taxon>Metazoa</taxon>
        <taxon>Chordata</taxon>
        <taxon>Craniata</taxon>
        <taxon>Vertebrata</taxon>
        <taxon>Euteleostomi</taxon>
        <taxon>Archelosauria</taxon>
        <taxon>Archosauria</taxon>
        <taxon>Dinosauria</taxon>
        <taxon>Saurischia</taxon>
        <taxon>Theropoda</taxon>
        <taxon>Coelurosauria</taxon>
        <taxon>Aves</taxon>
        <taxon>Neognathae</taxon>
        <taxon>Neoaves</taxon>
        <taxon>Telluraves</taxon>
        <taxon>Accipitrimorphae</taxon>
        <taxon>Accipitriformes</taxon>
        <taxon>Accipitridae</taxon>
        <taxon>Accipitrinae</taxon>
        <taxon>Accipiter</taxon>
    </lineage>
</organism>
<reference evidence="10" key="1">
    <citation type="submission" date="2025-08" db="UniProtKB">
        <authorList>
            <consortium name="Ensembl"/>
        </authorList>
    </citation>
    <scope>IDENTIFICATION</scope>
</reference>
<comment type="subcellular location">
    <subcellularLocation>
        <location evidence="1 8">Secreted</location>
    </subcellularLocation>
</comment>
<dbReference type="PANTHER" id="PTHR11716:SF4">
    <property type="entry name" value="GROUP 10 SECRETORY PHOSPHOLIPASE A2"/>
    <property type="match status" value="1"/>
</dbReference>
<name>A0A8B9M528_9AVES</name>
<feature type="disulfide bond" evidence="6">
    <location>
        <begin position="118"/>
        <end position="159"/>
    </location>
</feature>
<feature type="disulfide bond" evidence="6">
    <location>
        <begin position="117"/>
        <end position="191"/>
    </location>
</feature>
<dbReference type="PROSITE" id="PS00118">
    <property type="entry name" value="PA2_HIS"/>
    <property type="match status" value="1"/>
</dbReference>
<dbReference type="GO" id="GO:0005509">
    <property type="term" value="F:calcium ion binding"/>
    <property type="evidence" value="ECO:0007669"/>
    <property type="project" value="InterPro"/>
</dbReference>
<reference evidence="10" key="2">
    <citation type="submission" date="2025-09" db="UniProtKB">
        <authorList>
            <consortium name="Ensembl"/>
        </authorList>
    </citation>
    <scope>IDENTIFICATION</scope>
</reference>
<dbReference type="Ensembl" id="ENSANIT00000002478.1">
    <property type="protein sequence ID" value="ENSANIP00000002403.1"/>
    <property type="gene ID" value="ENSANIG00000001678.1"/>
</dbReference>
<dbReference type="PANTHER" id="PTHR11716">
    <property type="entry name" value="PHOSPHOLIPASE A2 FAMILY MEMBER"/>
    <property type="match status" value="1"/>
</dbReference>
<evidence type="ECO:0000256" key="1">
    <source>
        <dbReference type="ARBA" id="ARBA00004613"/>
    </source>
</evidence>
<dbReference type="InterPro" id="IPR033113">
    <property type="entry name" value="PLA2_histidine"/>
</dbReference>
<protein>
    <recommendedName>
        <fullName evidence="8">Phospholipase A2</fullName>
        <ecNumber evidence="8">3.1.1.4</ecNumber>
    </recommendedName>
</protein>
<dbReference type="Gene3D" id="1.20.90.10">
    <property type="entry name" value="Phospholipase A2 domain"/>
    <property type="match status" value="1"/>
</dbReference>
<accession>A0A8B9M528</accession>
<dbReference type="PRINTS" id="PR00389">
    <property type="entry name" value="PHPHLIPASEA2"/>
</dbReference>
<keyword evidence="8" id="KW-0443">Lipid metabolism</keyword>
<evidence type="ECO:0000256" key="4">
    <source>
        <dbReference type="PIRSR" id="PIRSR601211-1"/>
    </source>
</evidence>
<feature type="disulfide bond" evidence="6">
    <location>
        <begin position="111"/>
        <end position="166"/>
    </location>
</feature>
<dbReference type="GO" id="GO:0006644">
    <property type="term" value="P:phospholipid metabolic process"/>
    <property type="evidence" value="ECO:0007669"/>
    <property type="project" value="InterPro"/>
</dbReference>
<dbReference type="InterPro" id="IPR016090">
    <property type="entry name" value="PLA2-like_dom"/>
</dbReference>
<evidence type="ECO:0000256" key="6">
    <source>
        <dbReference type="PIRSR" id="PIRSR601211-3"/>
    </source>
</evidence>
<dbReference type="Pfam" id="PF00068">
    <property type="entry name" value="Phospholip_A2_1"/>
    <property type="match status" value="1"/>
</dbReference>
<keyword evidence="11" id="KW-1185">Reference proteome</keyword>
<feature type="active site" evidence="4">
    <location>
        <position position="160"/>
    </location>
</feature>
<feature type="disulfide bond" evidence="6">
    <location>
        <begin position="127"/>
        <end position="152"/>
    </location>
</feature>
<evidence type="ECO:0000256" key="5">
    <source>
        <dbReference type="PIRSR" id="PIRSR601211-2"/>
    </source>
</evidence>
<evidence type="ECO:0000313" key="11">
    <source>
        <dbReference type="Proteomes" id="UP000694541"/>
    </source>
</evidence>
<feature type="active site" evidence="4">
    <location>
        <position position="115"/>
    </location>
</feature>